<evidence type="ECO:0000256" key="1">
    <source>
        <dbReference type="SAM" id="SignalP"/>
    </source>
</evidence>
<organism evidence="4 5">
    <name type="scientific">Scopulibacillus cellulosilyticus</name>
    <dbReference type="NCBI Taxonomy" id="2665665"/>
    <lineage>
        <taxon>Bacteria</taxon>
        <taxon>Bacillati</taxon>
        <taxon>Bacillota</taxon>
        <taxon>Bacilli</taxon>
        <taxon>Bacillales</taxon>
        <taxon>Sporolactobacillaceae</taxon>
        <taxon>Scopulibacillus</taxon>
    </lineage>
</organism>
<accession>A0ABW2PX49</accession>
<dbReference type="PANTHER" id="PTHR42915">
    <property type="entry name" value="HYPOTHETICAL 460 KDA PROTEIN IN FEUA-SIGW INTERGENIC REGION [PRECURSOR]"/>
    <property type="match status" value="1"/>
</dbReference>
<comment type="caution">
    <text evidence="4">The sequence shown here is derived from an EMBL/GenBank/DDBJ whole genome shotgun (WGS) entry which is preliminary data.</text>
</comment>
<evidence type="ECO:0000259" key="2">
    <source>
        <dbReference type="Pfam" id="PF07075"/>
    </source>
</evidence>
<keyword evidence="5" id="KW-1185">Reference proteome</keyword>
<gene>
    <name evidence="4" type="ORF">ACFQRG_07700</name>
</gene>
<dbReference type="Gene3D" id="3.40.50.12170">
    <property type="entry name" value="Uncharacterised protein PF07075, DUF1343"/>
    <property type="match status" value="1"/>
</dbReference>
<evidence type="ECO:0000313" key="5">
    <source>
        <dbReference type="Proteomes" id="UP001596505"/>
    </source>
</evidence>
<sequence length="424" mass="47454">MKKWILSLGILLLILSTVAVSASGHSEKSVSRKPPHHHRDIQLGIDRLLNEKKDLLKGKRVGLITNPTGVNQKLESDVDLLFHDPDIKLVALYGPEHGVRGSAQAGEQVDKYIDEETGLPVYSLYGDTKKPTPEMLKNVDALVFDIQDVGTRYYTYISTMAYAMQAAHENHIPFIVLDRPNPIGGTHVEGPVLDPKYASFVGLYPIPIRHGMTVGELAGYLNKEYHINADLTVVKMKGWKREMSYSDTNLSWVMPSPNMPAEDTALVYPGTGLLEGTNISEGRGTTRPFELMGAPFINGLKLAQHLNDLHLPGVIFRDASFTPTFSKYSGQLVHGVQIHVIDKQTYEPVITGLSIIKTIHDMYPDKFQFSAEDKNGISQFDRLVGNGWIRKDINAGVSIQSMEKKWQPASKQFEKKRKKYLLYK</sequence>
<evidence type="ECO:0000313" key="4">
    <source>
        <dbReference type="EMBL" id="MFC7392871.1"/>
    </source>
</evidence>
<dbReference type="InterPro" id="IPR048503">
    <property type="entry name" value="NamZ_C"/>
</dbReference>
<keyword evidence="1" id="KW-0732">Signal</keyword>
<evidence type="ECO:0000259" key="3">
    <source>
        <dbReference type="Pfam" id="PF20732"/>
    </source>
</evidence>
<dbReference type="Pfam" id="PF20732">
    <property type="entry name" value="NamZ_C"/>
    <property type="match status" value="1"/>
</dbReference>
<dbReference type="EMBL" id="JBHTCO010000005">
    <property type="protein sequence ID" value="MFC7392871.1"/>
    <property type="molecule type" value="Genomic_DNA"/>
</dbReference>
<feature type="domain" description="Peptidoglycan beta-N-acetylmuramidase NamZ C-terminal" evidence="3">
    <location>
        <begin position="266"/>
        <end position="423"/>
    </location>
</feature>
<feature type="signal peptide" evidence="1">
    <location>
        <begin position="1"/>
        <end position="21"/>
    </location>
</feature>
<proteinExistence type="predicted"/>
<dbReference type="RefSeq" id="WP_380965279.1">
    <property type="nucleotide sequence ID" value="NZ_JBHTCO010000005.1"/>
</dbReference>
<dbReference type="PANTHER" id="PTHR42915:SF1">
    <property type="entry name" value="PEPTIDOGLYCAN BETA-N-ACETYLMURAMIDASE NAMZ"/>
    <property type="match status" value="1"/>
</dbReference>
<dbReference type="InterPro" id="IPR048502">
    <property type="entry name" value="NamZ_N"/>
</dbReference>
<dbReference type="Gene3D" id="3.90.1150.140">
    <property type="match status" value="1"/>
</dbReference>
<protein>
    <submittedName>
        <fullName evidence="4">Exo-beta-N-acetylmuramidase NamZ domain-containing protein</fullName>
    </submittedName>
</protein>
<reference evidence="5" key="1">
    <citation type="journal article" date="2019" name="Int. J. Syst. Evol. Microbiol.">
        <title>The Global Catalogue of Microorganisms (GCM) 10K type strain sequencing project: providing services to taxonomists for standard genome sequencing and annotation.</title>
        <authorList>
            <consortium name="The Broad Institute Genomics Platform"/>
            <consortium name="The Broad Institute Genome Sequencing Center for Infectious Disease"/>
            <person name="Wu L."/>
            <person name="Ma J."/>
        </authorList>
    </citation>
    <scope>NUCLEOTIDE SEQUENCE [LARGE SCALE GENOMIC DNA]</scope>
    <source>
        <strain evidence="5">CGMCC 1.16305</strain>
    </source>
</reference>
<dbReference type="InterPro" id="IPR008302">
    <property type="entry name" value="NamZ"/>
</dbReference>
<feature type="chain" id="PRO_5046164786" evidence="1">
    <location>
        <begin position="22"/>
        <end position="424"/>
    </location>
</feature>
<feature type="domain" description="Peptidoglycan beta-N-acetylmuramidase NamZ N-terminal" evidence="2">
    <location>
        <begin position="61"/>
        <end position="261"/>
    </location>
</feature>
<dbReference type="Pfam" id="PF07075">
    <property type="entry name" value="NamZ_N"/>
    <property type="match status" value="1"/>
</dbReference>
<name>A0ABW2PX49_9BACL</name>
<dbReference type="PIRSF" id="PIRSF016719">
    <property type="entry name" value="UCP016719"/>
    <property type="match status" value="1"/>
</dbReference>
<dbReference type="Proteomes" id="UP001596505">
    <property type="component" value="Unassembled WGS sequence"/>
</dbReference>